<protein>
    <recommendedName>
        <fullName evidence="1">Bacterial Ig-like domain-containing protein</fullName>
    </recommendedName>
</protein>
<dbReference type="NCBIfam" id="NF033510">
    <property type="entry name" value="Ca_tandemer"/>
    <property type="match status" value="4"/>
</dbReference>
<evidence type="ECO:0000259" key="1">
    <source>
        <dbReference type="Pfam" id="PF19077"/>
    </source>
</evidence>
<accession>A0A7W7P3X9</accession>
<evidence type="ECO:0000313" key="3">
    <source>
        <dbReference type="Proteomes" id="UP000566995"/>
    </source>
</evidence>
<dbReference type="InterPro" id="IPR013783">
    <property type="entry name" value="Ig-like_fold"/>
</dbReference>
<evidence type="ECO:0000313" key="2">
    <source>
        <dbReference type="EMBL" id="MBB4866269.1"/>
    </source>
</evidence>
<comment type="caution">
    <text evidence="2">The sequence shown here is derived from an EMBL/GenBank/DDBJ whole genome shotgun (WGS) entry which is preliminary data.</text>
</comment>
<dbReference type="Gene3D" id="3.30.420.430">
    <property type="match status" value="3"/>
</dbReference>
<feature type="domain" description="Bacterial Ig-like" evidence="1">
    <location>
        <begin position="602"/>
        <end position="695"/>
    </location>
</feature>
<dbReference type="EMBL" id="JACHLI010000026">
    <property type="protein sequence ID" value="MBB4866269.1"/>
    <property type="molecule type" value="Genomic_DNA"/>
</dbReference>
<proteinExistence type="predicted"/>
<dbReference type="Gene3D" id="2.60.40.10">
    <property type="entry name" value="Immunoglobulins"/>
    <property type="match status" value="2"/>
</dbReference>
<feature type="domain" description="Bacterial Ig-like" evidence="1">
    <location>
        <begin position="394"/>
        <end position="477"/>
    </location>
</feature>
<feature type="domain" description="Bacterial Ig-like" evidence="1">
    <location>
        <begin position="287"/>
        <end position="379"/>
    </location>
</feature>
<dbReference type="Proteomes" id="UP000566995">
    <property type="component" value="Unassembled WGS sequence"/>
</dbReference>
<gene>
    <name evidence="2" type="ORF">HNP46_005174</name>
</gene>
<reference evidence="2 3" key="1">
    <citation type="submission" date="2020-08" db="EMBL/GenBank/DDBJ databases">
        <title>Functional genomics of gut bacteria from endangered species of beetles.</title>
        <authorList>
            <person name="Carlos-Shanley C."/>
        </authorList>
    </citation>
    <scope>NUCLEOTIDE SEQUENCE [LARGE SCALE GENOMIC DNA]</scope>
    <source>
        <strain evidence="2 3">S00179</strain>
    </source>
</reference>
<organism evidence="2 3">
    <name type="scientific">Pseudomonas nitroreducens</name>
    <dbReference type="NCBI Taxonomy" id="46680"/>
    <lineage>
        <taxon>Bacteria</taxon>
        <taxon>Pseudomonadati</taxon>
        <taxon>Pseudomonadota</taxon>
        <taxon>Gammaproteobacteria</taxon>
        <taxon>Pseudomonadales</taxon>
        <taxon>Pseudomonadaceae</taxon>
        <taxon>Pseudomonas</taxon>
    </lineage>
</organism>
<dbReference type="Pfam" id="PF19077">
    <property type="entry name" value="Big_13"/>
    <property type="match status" value="5"/>
</dbReference>
<name>A0A7W7P3X9_PSENT</name>
<dbReference type="RefSeq" id="WP_184594593.1">
    <property type="nucleotide sequence ID" value="NZ_JACHLI010000026.1"/>
</dbReference>
<sequence length="1690" mass="177903">MKNPIDYLINFSVITEESLFQTYTLESYQNAPEQAVTAMPGELYVLQAPQDESIGNALVAERSGQDLLLSFRSQEPGSHAIKLDQFFSNHGALHLLKQDGELVRVISADAEPEQGVVTFAAEPASVAVQEMAAPVIDVLPKPMVQYAAPEASVEMAPFAAPTLAAAPLAQPMAFSANALQVTPKIDHAEDQVGSRTGSLGSGSVTDDQYATLVGTGTPGATLEVFDNDEYLGEVRVDANGNWSFDPIEELAESGHVFTVREQGSGAKSGPFVLIVDTIAPPSAVIDSISDNRGGNVIARDGHTADNTPFFAGTAEPLSMVAIYVGKTMMGTSFADASGKWTFDSIFVMPDGEYTITAKAMDFSGNTSLSSKAYKFTVDTIPPAMPSINEALDNVGDQQGALHSGQQTDDSTPTLTGYAEAGTTVFVYDHGKLVGTALANAQGTWSLTPAAPLADGEHSFTAVARDLAGNLSTPSTPFVLTLAPDATQVPTIDSVFDDVGRIVGPVAWGGHTDDDKPTLSGKGKPGDSVRIYDNGKLLGEAQVDAQGKWSFSPSASLEEGPHSFTVQAFNASQSPSALSPSFDLVLDLSPPDASKLSITSVYDDVGKITGNIAPNGRTDDQNPDVSGTGTAGNTVVLYVREASGQREVGRAQVDGQGKWSIHVADDLHLGKNTFTAVEMDQAGNATAPSAPYSITVGNDQMGGFDVTAGANSSQQINTNTTGDQNNPQVTRLANGNLVVVWQDARGGYDVCMQLMDPTGTHKIGQEQFVNQRNANDQDSPSVTALADGGFLITWESYVSTLDPSGDGVYARRYAADGAAQTDEFLVNQTTAGAQRAAYSLGLPDGGYIISWGSDQSGGSIVQRTYDANNKPVGNEVVIKSGGASIAYGGPEMVAFDDPAHAGWYLTVWDGPDGKGNGVLGQLRKTDGSANGPVITLNTTTDNNQQYPDAIALKDGSFVVFWDSNDSKAIGSDIRAAHYTFDPVTGAAKIIGDGDFIVNEYRQGKQYKPVGVALEDGGYVLIWGSDGGDGSGSAIFAQRFDANSQKIGHEFLVNPVIQGNQGAGWDDINLANMLDATLLDNGDIFVTWQSNNIDGSGFGIEGVTIDADAGFYSEFLVNTNRENDQNRSTTCATPDGGFVVVWNSKYAGISQPMGQVFDASGMPVGPEFNISAKLSDTTVAPDVVAFPDGTFMVSWHNWESGREVVHTQRFGYTHDDNGNINGSVKVGPDLAISPANYGFNQNSKIVVLDDGGYVVMWQAAVTLGKQWDIVARQFDASGKVVGGDTIIGEIGVREKPSSDVSVTKLEDGNLAIAWGKYPNANCDVVLTIYNPSTLSVSASVTANVVTANVQDSPSIATLSNGNIIVTWDSNDVSGVDQSEWGVWGRIFTPNGTAVGGEFLVNSYTPGTQKTPTVVANPNGGFIVLYTSNADVVDGLNSAGIYAQYFDNDGHRVGQELRIHQLMVGEQKQPDATFLADGRLFVTWTDTYVSDGSGEAIKGRIIDVDSSVGLSIEDASTPTPLAAHVESSSGLWMLFDDGSATGLMLNNEFLSSVQGGDGNDVIGISNTAFTSINGGAGIDTLLIDGRNMALDIDSLVNRITGIEKIDLGQGGANSVSLSAHALEGLGQVDMLLADGKNQFVINGDGSNSIQLIDSLSETWADAGQAEIGGVVYQTYVSGTHEVLIEQNIQVTVH</sequence>
<feature type="domain" description="Bacterial Ig-like" evidence="1">
    <location>
        <begin position="189"/>
        <end position="262"/>
    </location>
</feature>
<feature type="domain" description="Bacterial Ig-like" evidence="1">
    <location>
        <begin position="510"/>
        <end position="569"/>
    </location>
</feature>
<dbReference type="InterPro" id="IPR044016">
    <property type="entry name" value="Big_13"/>
</dbReference>